<name>A0AAF0DKU4_9EURO</name>
<keyword evidence="4" id="KW-1185">Reference proteome</keyword>
<organism evidence="3 4">
    <name type="scientific">Emydomyces testavorans</name>
    <dbReference type="NCBI Taxonomy" id="2070801"/>
    <lineage>
        <taxon>Eukaryota</taxon>
        <taxon>Fungi</taxon>
        <taxon>Dikarya</taxon>
        <taxon>Ascomycota</taxon>
        <taxon>Pezizomycotina</taxon>
        <taxon>Eurotiomycetes</taxon>
        <taxon>Eurotiomycetidae</taxon>
        <taxon>Onygenales</taxon>
        <taxon>Nannizziopsiaceae</taxon>
        <taxon>Emydomyces</taxon>
    </lineage>
</organism>
<sequence length="129" mass="14733">MNHNRTERVAEDNVAEDEGPALEGEKGEDVHGDREDDGEEPAEIEGAAGVNVVEDDEDNKEEKRRKTNYLQCGLNAFFEKEAEAEKEEKDVEEEEEEIKAELILPDDDDAITVLRLMTTDNSIRNRTWR</sequence>
<feature type="coiled-coil region" evidence="1">
    <location>
        <begin position="74"/>
        <end position="104"/>
    </location>
</feature>
<feature type="compositionally biased region" description="Basic and acidic residues" evidence="2">
    <location>
        <begin position="23"/>
        <end position="34"/>
    </location>
</feature>
<evidence type="ECO:0000313" key="4">
    <source>
        <dbReference type="Proteomes" id="UP001219355"/>
    </source>
</evidence>
<evidence type="ECO:0000313" key="3">
    <source>
        <dbReference type="EMBL" id="WEW60023.1"/>
    </source>
</evidence>
<keyword evidence="1" id="KW-0175">Coiled coil</keyword>
<dbReference type="AlphaFoldDB" id="A0AAF0DKU4"/>
<proteinExistence type="predicted"/>
<protein>
    <submittedName>
        <fullName evidence="3">Uncharacterized protein</fullName>
    </submittedName>
</protein>
<feature type="compositionally biased region" description="Basic and acidic residues" evidence="2">
    <location>
        <begin position="1"/>
        <end position="11"/>
    </location>
</feature>
<accession>A0AAF0DKU4</accession>
<reference evidence="3" key="1">
    <citation type="submission" date="2023-03" db="EMBL/GenBank/DDBJ databases">
        <title>Emydomyces testavorans Genome Sequence.</title>
        <authorList>
            <person name="Hoyer L."/>
        </authorList>
    </citation>
    <scope>NUCLEOTIDE SEQUENCE</scope>
    <source>
        <strain evidence="3">16-2883</strain>
    </source>
</reference>
<gene>
    <name evidence="3" type="ORF">PRK78_005506</name>
</gene>
<dbReference type="EMBL" id="CP120629">
    <property type="protein sequence ID" value="WEW60023.1"/>
    <property type="molecule type" value="Genomic_DNA"/>
</dbReference>
<evidence type="ECO:0000256" key="1">
    <source>
        <dbReference type="SAM" id="Coils"/>
    </source>
</evidence>
<dbReference type="Proteomes" id="UP001219355">
    <property type="component" value="Chromosome 3"/>
</dbReference>
<evidence type="ECO:0000256" key="2">
    <source>
        <dbReference type="SAM" id="MobiDB-lite"/>
    </source>
</evidence>
<feature type="region of interest" description="Disordered" evidence="2">
    <location>
        <begin position="1"/>
        <end position="65"/>
    </location>
</feature>